<feature type="transmembrane region" description="Helical" evidence="1">
    <location>
        <begin position="259"/>
        <end position="282"/>
    </location>
</feature>
<feature type="transmembrane region" description="Helical" evidence="1">
    <location>
        <begin position="332"/>
        <end position="352"/>
    </location>
</feature>
<keyword evidence="1" id="KW-0812">Transmembrane</keyword>
<reference evidence="2" key="1">
    <citation type="submission" date="2022-11" db="EMBL/GenBank/DDBJ databases">
        <authorList>
            <person name="Kikuchi T."/>
        </authorList>
    </citation>
    <scope>NUCLEOTIDE SEQUENCE</scope>
    <source>
        <strain evidence="2">PS1010</strain>
    </source>
</reference>
<protein>
    <recommendedName>
        <fullName evidence="4">G-protein coupled receptors family 1 profile domain-containing protein</fullName>
    </recommendedName>
</protein>
<evidence type="ECO:0000256" key="1">
    <source>
        <dbReference type="SAM" id="Phobius"/>
    </source>
</evidence>
<keyword evidence="3" id="KW-1185">Reference proteome</keyword>
<keyword evidence="1" id="KW-0472">Membrane</keyword>
<dbReference type="Proteomes" id="UP001152747">
    <property type="component" value="Unassembled WGS sequence"/>
</dbReference>
<dbReference type="OrthoDB" id="5809299at2759"/>
<organism evidence="2 3">
    <name type="scientific">Caenorhabditis angaria</name>
    <dbReference type="NCBI Taxonomy" id="860376"/>
    <lineage>
        <taxon>Eukaryota</taxon>
        <taxon>Metazoa</taxon>
        <taxon>Ecdysozoa</taxon>
        <taxon>Nematoda</taxon>
        <taxon>Chromadorea</taxon>
        <taxon>Rhabditida</taxon>
        <taxon>Rhabditina</taxon>
        <taxon>Rhabditomorpha</taxon>
        <taxon>Rhabditoidea</taxon>
        <taxon>Rhabditidae</taxon>
        <taxon>Peloderinae</taxon>
        <taxon>Caenorhabditis</taxon>
    </lineage>
</organism>
<comment type="caution">
    <text evidence="2">The sequence shown here is derived from an EMBL/GenBank/DDBJ whole genome shotgun (WGS) entry which is preliminary data.</text>
</comment>
<proteinExistence type="predicted"/>
<sequence length="392" mass="44679">MNGFVYCIFYTLTIPSLKYPEVLPFRYFVLFGIIGANCLEIRSYLAAIISVERAIATYSPINFYKYRAKFSNFVIIFIVISLGIFCDVVIFGFCDAWPINPNCTTLNCAATKCYQNYSAVTKVIYCSINFTFCLLLSVKLFMMNLKNTKIMSDIKKANIISLTDGLSTLIFELVPSMLFNYELIDIKTIGPITGALRSIGRSIESVVMYFLMSSQSSSVQNVSVETILNALIVHKCLSNRTLRVKVEFQLLIVRAVFDFVNGFVFLFVYSLTIPSLIYQQYLPFKYIFYFSLIATNSQESRSFLAAIISIERTLATYFPIKFYKYRNYIKNIYLTTLVVALGLQCDVVLFGFCDAYPVSPNCTTIHCALTLCYQDYATFTKFVSIFLQNNVP</sequence>
<feature type="transmembrane region" description="Helical" evidence="1">
    <location>
        <begin position="122"/>
        <end position="142"/>
    </location>
</feature>
<dbReference type="AlphaFoldDB" id="A0A9P1N6G2"/>
<evidence type="ECO:0008006" key="4">
    <source>
        <dbReference type="Google" id="ProtNLM"/>
    </source>
</evidence>
<feature type="transmembrane region" description="Helical" evidence="1">
    <location>
        <begin position="25"/>
        <end position="49"/>
    </location>
</feature>
<dbReference type="PANTHER" id="PTHR10664">
    <property type="entry name" value="SERPENTINE RECEPTOR-C.ELEGANS"/>
    <property type="match status" value="1"/>
</dbReference>
<gene>
    <name evidence="2" type="ORF">CAMP_LOCUS15510</name>
</gene>
<dbReference type="EMBL" id="CANHGI010000005">
    <property type="protein sequence ID" value="CAI5452873.1"/>
    <property type="molecule type" value="Genomic_DNA"/>
</dbReference>
<evidence type="ECO:0000313" key="2">
    <source>
        <dbReference type="EMBL" id="CAI5452873.1"/>
    </source>
</evidence>
<dbReference type="Gene3D" id="1.20.1070.10">
    <property type="entry name" value="Rhodopsin 7-helix transmembrane proteins"/>
    <property type="match status" value="1"/>
</dbReference>
<dbReference type="InterPro" id="IPR019420">
    <property type="entry name" value="7TM_GPCR_serpentine_rcpt_Srbc"/>
</dbReference>
<accession>A0A9P1N6G2</accession>
<keyword evidence="1" id="KW-1133">Transmembrane helix</keyword>
<dbReference type="Pfam" id="PF10316">
    <property type="entry name" value="7TM_GPCR_Srbc"/>
    <property type="match status" value="2"/>
</dbReference>
<feature type="transmembrane region" description="Helical" evidence="1">
    <location>
        <begin position="70"/>
        <end position="93"/>
    </location>
</feature>
<dbReference type="PANTHER" id="PTHR10664:SF31">
    <property type="entry name" value="SERPENTINE RECEPTOR, CLASS BC (CLASS B-LIKE)"/>
    <property type="match status" value="1"/>
</dbReference>
<name>A0A9P1N6G2_9PELO</name>
<evidence type="ECO:0000313" key="3">
    <source>
        <dbReference type="Proteomes" id="UP001152747"/>
    </source>
</evidence>